<protein>
    <submittedName>
        <fullName evidence="1">Uncharacterized protein</fullName>
    </submittedName>
</protein>
<dbReference type="EMBL" id="JAKVTV010000002">
    <property type="protein sequence ID" value="MCH4823226.1"/>
    <property type="molecule type" value="Genomic_DNA"/>
</dbReference>
<sequence>MSMINENEFKKLADYEHGTCISIFIPTERAGKEVLEGKNKKHLHSEWTQIKKKLKEDDLSESSIEKISKPIQKLIDDRDFWRHQSDGLAIFVSPDFFSYYTVPVNFEAYHYISEEFYVKPLIPALTGDAKFNVLSIQLEDVKLYEVTRYSIAPVEIDDLTPSRLEERVGYDYKERSLQFRTQGEGGDKTQFHGHGGSERDEKTEIKQFFRAVDQGIKKYLQKENLPLLVYCQDYLFPIYKEANTYNHLFETVVPGNPNDTDILGIHKRSLEIFEPVMNENRDKKIKKYEELSSTENTTSALSDIIPAIYQGKVDTLFIENRAEVWGKYHEDEMKVEFSENHHDGKVSLLNLAAKKTIDMGGKVYLVEHEFMPQKKSKMNALLRF</sequence>
<dbReference type="InterPro" id="IPR040837">
    <property type="entry name" value="Bact_RF_family7"/>
</dbReference>
<organism evidence="1 2">
    <name type="scientific">Christiangramia lutea</name>
    <dbReference type="NCBI Taxonomy" id="1607951"/>
    <lineage>
        <taxon>Bacteria</taxon>
        <taxon>Pseudomonadati</taxon>
        <taxon>Bacteroidota</taxon>
        <taxon>Flavobacteriia</taxon>
        <taxon>Flavobacteriales</taxon>
        <taxon>Flavobacteriaceae</taxon>
        <taxon>Christiangramia</taxon>
    </lineage>
</organism>
<proteinExistence type="predicted"/>
<accession>A0A9X2AAJ1</accession>
<keyword evidence="2" id="KW-1185">Reference proteome</keyword>
<dbReference type="AlphaFoldDB" id="A0A9X2AAJ1"/>
<dbReference type="Pfam" id="PF18849">
    <property type="entry name" value="baeRF_family7"/>
    <property type="match status" value="1"/>
</dbReference>
<gene>
    <name evidence="1" type="ORF">ML462_08565</name>
</gene>
<evidence type="ECO:0000313" key="1">
    <source>
        <dbReference type="EMBL" id="MCH4823226.1"/>
    </source>
</evidence>
<comment type="caution">
    <text evidence="1">The sequence shown here is derived from an EMBL/GenBank/DDBJ whole genome shotgun (WGS) entry which is preliminary data.</text>
</comment>
<reference evidence="1" key="1">
    <citation type="submission" date="2022-03" db="EMBL/GenBank/DDBJ databases">
        <title>Gramella crocea sp. nov., isolated from activated sludge of a seafood processing plant.</title>
        <authorList>
            <person name="Zhang X."/>
        </authorList>
    </citation>
    <scope>NUCLEOTIDE SEQUENCE</scope>
    <source>
        <strain evidence="1">YJ019</strain>
    </source>
</reference>
<name>A0A9X2AAJ1_9FLAO</name>
<dbReference type="Proteomes" id="UP001139226">
    <property type="component" value="Unassembled WGS sequence"/>
</dbReference>
<evidence type="ECO:0000313" key="2">
    <source>
        <dbReference type="Proteomes" id="UP001139226"/>
    </source>
</evidence>
<dbReference type="RefSeq" id="WP_240713388.1">
    <property type="nucleotide sequence ID" value="NZ_JAKVTV010000002.1"/>
</dbReference>